<dbReference type="GO" id="GO:0007165">
    <property type="term" value="P:signal transduction"/>
    <property type="evidence" value="ECO:0007669"/>
    <property type="project" value="TreeGrafter"/>
</dbReference>
<gene>
    <name evidence="10" type="ORF">BON22_1245</name>
    <name evidence="9" type="ORF">CYFA0S_06e01662g</name>
</gene>
<dbReference type="AlphaFoldDB" id="A0A061AV96"/>
<reference evidence="10" key="3">
    <citation type="submission" date="2017-01" db="EMBL/GenBank/DDBJ databases">
        <authorList>
            <person name="Mah S.A."/>
            <person name="Swanson W.J."/>
            <person name="Moy G.W."/>
            <person name="Vacquier V.D."/>
        </authorList>
    </citation>
    <scope>NUCLEOTIDE SEQUENCE [LARGE SCALE GENOMIC DNA]</scope>
    <source>
        <strain evidence="10">65</strain>
    </source>
</reference>
<keyword evidence="3 6" id="KW-0547">Nucleotide-binding</keyword>
<dbReference type="OrthoDB" id="68483at2759"/>
<dbReference type="OMA" id="FGATHNY"/>
<keyword evidence="1" id="KW-0723">Serine/threonine-protein kinase</keyword>
<dbReference type="SUPFAM" id="SSF56112">
    <property type="entry name" value="Protein kinase-like (PK-like)"/>
    <property type="match status" value="1"/>
</dbReference>
<dbReference type="InterPro" id="IPR000719">
    <property type="entry name" value="Prot_kinase_dom"/>
</dbReference>
<protein>
    <submittedName>
        <fullName evidence="9">CYFA0S06e01662g1_1</fullName>
    </submittedName>
    <submittedName>
        <fullName evidence="10">Serine/threonine-protein kinase ssp1</fullName>
    </submittedName>
</protein>
<dbReference type="CDD" id="cd14008">
    <property type="entry name" value="STKc_LKB1_CaMKK"/>
    <property type="match status" value="1"/>
</dbReference>
<feature type="region of interest" description="Disordered" evidence="7">
    <location>
        <begin position="394"/>
        <end position="431"/>
    </location>
</feature>
<feature type="binding site" evidence="6">
    <location>
        <position position="62"/>
    </location>
    <ligand>
        <name>ATP</name>
        <dbReference type="ChEBI" id="CHEBI:30616"/>
    </ligand>
</feature>
<name>A0A061AV96_CYBFA</name>
<dbReference type="STRING" id="36022.A0A061AV96"/>
<dbReference type="InterPro" id="IPR008271">
    <property type="entry name" value="Ser/Thr_kinase_AS"/>
</dbReference>
<evidence type="ECO:0000313" key="9">
    <source>
        <dbReference type="EMBL" id="CDR41100.1"/>
    </source>
</evidence>
<reference evidence="11" key="2">
    <citation type="journal article" date="2017" name="Genome Announc.">
        <title>Genome sequences of Cyberlindnera fabianii 65, Pichia kudriavzevii 129, and Saccharomyces cerevisiae 131 isolated from fermented masau fruits in Zimbabwe.</title>
        <authorList>
            <person name="van Rijswijck I.M.H."/>
            <person name="Derks M.F.L."/>
            <person name="Abee T."/>
            <person name="de Ridder D."/>
            <person name="Smid E.J."/>
        </authorList>
    </citation>
    <scope>NUCLEOTIDE SEQUENCE [LARGE SCALE GENOMIC DNA]</scope>
    <source>
        <strain evidence="11">65</strain>
    </source>
</reference>
<evidence type="ECO:0000259" key="8">
    <source>
        <dbReference type="PROSITE" id="PS50011"/>
    </source>
</evidence>
<keyword evidence="5 6" id="KW-0067">ATP-binding</keyword>
<dbReference type="VEuPathDB" id="FungiDB:BON22_1245"/>
<dbReference type="InterPro" id="IPR017441">
    <property type="entry name" value="Protein_kinase_ATP_BS"/>
</dbReference>
<dbReference type="PROSITE" id="PS00107">
    <property type="entry name" value="PROTEIN_KINASE_ATP"/>
    <property type="match status" value="1"/>
</dbReference>
<evidence type="ECO:0000256" key="4">
    <source>
        <dbReference type="ARBA" id="ARBA00022777"/>
    </source>
</evidence>
<dbReference type="PANTHER" id="PTHR43895:SF152">
    <property type="entry name" value="SERINE_THREONINE-PROTEIN KINASE TOS3"/>
    <property type="match status" value="1"/>
</dbReference>
<feature type="region of interest" description="Disordered" evidence="7">
    <location>
        <begin position="456"/>
        <end position="495"/>
    </location>
</feature>
<dbReference type="PROSITE" id="PS50011">
    <property type="entry name" value="PROTEIN_KINASE_DOM"/>
    <property type="match status" value="1"/>
</dbReference>
<keyword evidence="2" id="KW-0808">Transferase</keyword>
<evidence type="ECO:0000256" key="1">
    <source>
        <dbReference type="ARBA" id="ARBA00022527"/>
    </source>
</evidence>
<organism evidence="9">
    <name type="scientific">Cyberlindnera fabianii</name>
    <name type="common">Yeast</name>
    <name type="synonym">Hansenula fabianii</name>
    <dbReference type="NCBI Taxonomy" id="36022"/>
    <lineage>
        <taxon>Eukaryota</taxon>
        <taxon>Fungi</taxon>
        <taxon>Dikarya</taxon>
        <taxon>Ascomycota</taxon>
        <taxon>Saccharomycotina</taxon>
        <taxon>Saccharomycetes</taxon>
        <taxon>Phaffomycetales</taxon>
        <taxon>Phaffomycetaceae</taxon>
        <taxon>Cyberlindnera</taxon>
    </lineage>
</organism>
<feature type="compositionally biased region" description="Polar residues" evidence="7">
    <location>
        <begin position="398"/>
        <end position="411"/>
    </location>
</feature>
<dbReference type="SMART" id="SM00220">
    <property type="entry name" value="S_TKc"/>
    <property type="match status" value="1"/>
</dbReference>
<feature type="domain" description="Protein kinase" evidence="8">
    <location>
        <begin position="33"/>
        <end position="302"/>
    </location>
</feature>
<evidence type="ECO:0000256" key="6">
    <source>
        <dbReference type="PROSITE-ProRule" id="PRU10141"/>
    </source>
</evidence>
<evidence type="ECO:0000256" key="2">
    <source>
        <dbReference type="ARBA" id="ARBA00022679"/>
    </source>
</evidence>
<dbReference type="EMBL" id="LK052891">
    <property type="protein sequence ID" value="CDR41100.1"/>
    <property type="molecule type" value="Genomic_DNA"/>
</dbReference>
<accession>A0A061AV96</accession>
<dbReference type="Proteomes" id="UP000189513">
    <property type="component" value="Unassembled WGS sequence"/>
</dbReference>
<keyword evidence="4 10" id="KW-0418">Kinase</keyword>
<evidence type="ECO:0000313" key="11">
    <source>
        <dbReference type="Proteomes" id="UP000189513"/>
    </source>
</evidence>
<keyword evidence="11" id="KW-1185">Reference proteome</keyword>
<dbReference type="InterPro" id="IPR011009">
    <property type="entry name" value="Kinase-like_dom_sf"/>
</dbReference>
<feature type="compositionally biased region" description="Acidic residues" evidence="7">
    <location>
        <begin position="467"/>
        <end position="477"/>
    </location>
</feature>
<evidence type="ECO:0000256" key="7">
    <source>
        <dbReference type="SAM" id="MobiDB-lite"/>
    </source>
</evidence>
<dbReference type="PROSITE" id="PS00108">
    <property type="entry name" value="PROTEIN_KINASE_ST"/>
    <property type="match status" value="1"/>
</dbReference>
<dbReference type="EMBL" id="MPUK01000002">
    <property type="protein sequence ID" value="ONH69186.1"/>
    <property type="molecule type" value="Genomic_DNA"/>
</dbReference>
<evidence type="ECO:0000256" key="3">
    <source>
        <dbReference type="ARBA" id="ARBA00022741"/>
    </source>
</evidence>
<evidence type="ECO:0000256" key="5">
    <source>
        <dbReference type="ARBA" id="ARBA00022840"/>
    </source>
</evidence>
<dbReference type="Pfam" id="PF00069">
    <property type="entry name" value="Pkinase"/>
    <property type="match status" value="1"/>
</dbReference>
<dbReference type="PANTHER" id="PTHR43895">
    <property type="entry name" value="CALCIUM/CALMODULIN-DEPENDENT PROTEIN KINASE KINASE-RELATED"/>
    <property type="match status" value="1"/>
</dbReference>
<proteinExistence type="predicted"/>
<dbReference type="Gene3D" id="1.10.510.10">
    <property type="entry name" value="Transferase(Phosphotransferase) domain 1"/>
    <property type="match status" value="1"/>
</dbReference>
<dbReference type="FunFam" id="1.10.510.10:FF:000571">
    <property type="entry name" value="Maternal embryonic leucine zipper kinase"/>
    <property type="match status" value="1"/>
</dbReference>
<sequence length="509" mass="57480">MVQNMAADQAIPTVRDVNLTKDMATGEKFLNDYRLISKLGTGTNGKVYLAEDVPSGKQYAIKEITKVTKLSITNKDPKTQINKINNEIYIMKHIIQHPKVLRLYEVLDDVKFNKIFLVLEYCSEGELKFGATHNYTFSQLKMIMRDVVLGLEYIHGIGIIHRDIKPSNLLVNSEKFVKISDFGISIDKFKDRQHLSSFGTPAFLAPELCNISSSAKSGPNKIDGSCDIWALGITLYCLHYHKLPFHGNNEYELFNEIIFSEIAYPATEDKEEQLLVDLLKKMLQKEPKHRITLNEMKQHKFLNNDLTPDTKSQFLKFNERYLFERTENFQRSTSIHRKFKSIFSRRNSSSTPSSDMPVLTLPSTASLPVNKEPSYPISDVEAVPAHLLDASPVPPHLINSTPTLSRQTLLSPSPPQQHVRPPLRNPLASSSNSLNLNSLLRSKKDVPNYLDDSTYFQSLDSESSSSDSEDGSDEDGLYNDGGDTLSLRIGPKRANSSLAMKTMNEYLDL</sequence>
<feature type="compositionally biased region" description="Low complexity" evidence="7">
    <location>
        <begin position="420"/>
        <end position="431"/>
    </location>
</feature>
<dbReference type="GO" id="GO:0005524">
    <property type="term" value="F:ATP binding"/>
    <property type="evidence" value="ECO:0007669"/>
    <property type="project" value="UniProtKB-UniRule"/>
</dbReference>
<dbReference type="GO" id="GO:0004674">
    <property type="term" value="F:protein serine/threonine kinase activity"/>
    <property type="evidence" value="ECO:0007669"/>
    <property type="project" value="UniProtKB-KW"/>
</dbReference>
<evidence type="ECO:0000313" key="10">
    <source>
        <dbReference type="EMBL" id="ONH69186.1"/>
    </source>
</evidence>
<reference evidence="9" key="1">
    <citation type="journal article" date="2014" name="Genome Announc.">
        <title>Genome sequence of the yeast Cyberlindnera fabianii (Hansenula fabianii).</title>
        <authorList>
            <person name="Freel K.C."/>
            <person name="Sarilar V."/>
            <person name="Neuveglise C."/>
            <person name="Devillers H."/>
            <person name="Friedrich A."/>
            <person name="Schacherer J."/>
        </authorList>
    </citation>
    <scope>NUCLEOTIDE SEQUENCE</scope>
    <source>
        <strain evidence="9">YJS4271</strain>
    </source>
</reference>